<comment type="similarity">
    <text evidence="6">Belongs to the ABC-4 integral membrane protein family.</text>
</comment>
<keyword evidence="3 8" id="KW-0812">Transmembrane</keyword>
<keyword evidence="5 8" id="KW-0472">Membrane</keyword>
<feature type="transmembrane region" description="Helical" evidence="8">
    <location>
        <begin position="20"/>
        <end position="41"/>
    </location>
</feature>
<feature type="transmembrane region" description="Helical" evidence="8">
    <location>
        <begin position="416"/>
        <end position="441"/>
    </location>
</feature>
<feature type="transmembrane region" description="Helical" evidence="8">
    <location>
        <begin position="250"/>
        <end position="275"/>
    </location>
</feature>
<evidence type="ECO:0000256" key="2">
    <source>
        <dbReference type="ARBA" id="ARBA00022475"/>
    </source>
</evidence>
<keyword evidence="12" id="KW-1185">Reference proteome</keyword>
<feature type="domain" description="ABC3 transporter permease C-terminal" evidence="9">
    <location>
        <begin position="253"/>
        <end position="367"/>
    </location>
</feature>
<sequence length="826" mass="88091">MLRHNFAAAAREVRFHPSRVIATIIAIAISVGFMAAVSVFLQTQREVMGKQLALPSSSADLVVSLTPNETATEEDVLKTLQNTEGVDEFSAVHNQFLPLKSPSRKVQMSSAYNLPSENFRWASLREGQWPKDDTEIAISPSLADDLDTKVGDELTAGDMKLKLTGITDDKPSMFFKPAYLAPADYSFGNTLLVSVSEGSDPESVATQLNDRLKPFANESGNEDPLARTSEQYQEDALTGLSSDFDAMRNVLLVFAGIALLVGMIIIANTFTILLAQRRRQIGLLRAVGATSNQVRARYLTEALLLGFIGSALGIGLGVLIAIIGSQLTGTLAWGISVPWGEVCVELIVGVAITLIAAMVPVLRTSKVRPLEALRPVATHEAEKRKKRARAVVCGLFALAAIGLMVGSMTIESQALPLAIAGAMLLTIAVLAGSQLYIPALIRVLGVPLRGRPAGNLAVENTLRNPARASTTATALMLAIGLIVTLQVGTATAEKTMSKAIDENNPIDLSVSATSMHNPQDGSLTGPKPLSESVQNELSTLPNVRSQVTLNGVVVNSGQYRQFIALGWDSKAVQTVHEAPEKIGDDVALVDDSQDDKEITLTGPSGSVTLKTEKSKYPQSYDQVIISESNLAKLGESQPMSVWLKLDNRDDVAQTLDPIGTIVQASPDKLDVSGSAFQAMILQKVLDNILLVVTALLAVAVIIALIGVGNTLTLSVIERNRETALLRALGMQRSSVRLMLLIEALLLAFAAALVAVVFGMFFGWLGINSLLTQIQHETNQTMSSSFAIDLPQMLAMLAITLLAAGLASILPGRRAVQASPTQALAEE</sequence>
<evidence type="ECO:0000256" key="5">
    <source>
        <dbReference type="ARBA" id="ARBA00023136"/>
    </source>
</evidence>
<protein>
    <recommendedName>
        <fullName evidence="13">ABC3 transporter permease protein domain-containing protein</fullName>
    </recommendedName>
</protein>
<reference evidence="11 12" key="1">
    <citation type="submission" date="2013-04" db="EMBL/GenBank/DDBJ databases">
        <title>The Genome Sequence of Propionimicrobium lymphophilum ACS-093-V-SCH5.</title>
        <authorList>
            <consortium name="The Broad Institute Genomics Platform"/>
            <person name="Earl A."/>
            <person name="Ward D."/>
            <person name="Feldgarden M."/>
            <person name="Gevers D."/>
            <person name="Saerens B."/>
            <person name="Vaneechoutte M."/>
            <person name="Walker B."/>
            <person name="Young S."/>
            <person name="Zeng Q."/>
            <person name="Gargeya S."/>
            <person name="Fitzgerald M."/>
            <person name="Haas B."/>
            <person name="Abouelleil A."/>
            <person name="Allen A.W."/>
            <person name="Alvarado L."/>
            <person name="Arachchi H.M."/>
            <person name="Berlin A.M."/>
            <person name="Chapman S.B."/>
            <person name="Gainer-Dewar J."/>
            <person name="Goldberg J."/>
            <person name="Griggs A."/>
            <person name="Gujja S."/>
            <person name="Hansen M."/>
            <person name="Howarth C."/>
            <person name="Imamovic A."/>
            <person name="Ireland A."/>
            <person name="Larimer J."/>
            <person name="McCowan C."/>
            <person name="Murphy C."/>
            <person name="Pearson M."/>
            <person name="Poon T.W."/>
            <person name="Priest M."/>
            <person name="Roberts A."/>
            <person name="Saif S."/>
            <person name="Shea T."/>
            <person name="Sisk P."/>
            <person name="Sykes S."/>
            <person name="Wortman J."/>
            <person name="Nusbaum C."/>
            <person name="Birren B."/>
        </authorList>
    </citation>
    <scope>NUCLEOTIDE SEQUENCE [LARGE SCALE GENOMIC DNA]</scope>
    <source>
        <strain evidence="11 12">ACS-093-V-SCH5</strain>
    </source>
</reference>
<accession>S2W228</accession>
<feature type="transmembrane region" description="Helical" evidence="8">
    <location>
        <begin position="737"/>
        <end position="761"/>
    </location>
</feature>
<dbReference type="STRING" id="883161.HMPREF9306_00238"/>
<evidence type="ECO:0000313" key="12">
    <source>
        <dbReference type="Proteomes" id="UP000014417"/>
    </source>
</evidence>
<evidence type="ECO:0000256" key="7">
    <source>
        <dbReference type="SAM" id="MobiDB-lite"/>
    </source>
</evidence>
<evidence type="ECO:0000256" key="6">
    <source>
        <dbReference type="ARBA" id="ARBA00038076"/>
    </source>
</evidence>
<comment type="subcellular location">
    <subcellularLocation>
        <location evidence="1">Cell membrane</location>
        <topology evidence="1">Multi-pass membrane protein</topology>
    </subcellularLocation>
</comment>
<dbReference type="AlphaFoldDB" id="S2W228"/>
<dbReference type="Pfam" id="PF02687">
    <property type="entry name" value="FtsX"/>
    <property type="match status" value="2"/>
</dbReference>
<dbReference type="EMBL" id="AGZR01000003">
    <property type="protein sequence ID" value="EPD33823.1"/>
    <property type="molecule type" value="Genomic_DNA"/>
</dbReference>
<dbReference type="GO" id="GO:0022857">
    <property type="term" value="F:transmembrane transporter activity"/>
    <property type="evidence" value="ECO:0007669"/>
    <property type="project" value="TreeGrafter"/>
</dbReference>
<evidence type="ECO:0000313" key="11">
    <source>
        <dbReference type="EMBL" id="EPD33823.1"/>
    </source>
</evidence>
<feature type="region of interest" description="Disordered" evidence="7">
    <location>
        <begin position="509"/>
        <end position="532"/>
    </location>
</feature>
<feature type="transmembrane region" description="Helical" evidence="8">
    <location>
        <begin position="472"/>
        <end position="492"/>
    </location>
</feature>
<dbReference type="HOGENOM" id="CLU_012341_1_0_11"/>
<dbReference type="InterPro" id="IPR050250">
    <property type="entry name" value="Macrolide_Exporter_MacB"/>
</dbReference>
<proteinExistence type="inferred from homology"/>
<feature type="compositionally biased region" description="Polar residues" evidence="7">
    <location>
        <begin position="510"/>
        <end position="522"/>
    </location>
</feature>
<evidence type="ECO:0000256" key="1">
    <source>
        <dbReference type="ARBA" id="ARBA00004651"/>
    </source>
</evidence>
<feature type="transmembrane region" description="Helical" evidence="8">
    <location>
        <begin position="390"/>
        <end position="410"/>
    </location>
</feature>
<feature type="domain" description="ABC3 transporter permease C-terminal" evidence="9">
    <location>
        <begin position="695"/>
        <end position="819"/>
    </location>
</feature>
<dbReference type="RefSeq" id="WP_016455095.1">
    <property type="nucleotide sequence ID" value="NZ_KE150269.1"/>
</dbReference>
<evidence type="ECO:0000256" key="4">
    <source>
        <dbReference type="ARBA" id="ARBA00022989"/>
    </source>
</evidence>
<organism evidence="11 12">
    <name type="scientific">Propionimicrobium lymphophilum ACS-093-V-SCH5</name>
    <dbReference type="NCBI Taxonomy" id="883161"/>
    <lineage>
        <taxon>Bacteria</taxon>
        <taxon>Bacillati</taxon>
        <taxon>Actinomycetota</taxon>
        <taxon>Actinomycetes</taxon>
        <taxon>Propionibacteriales</taxon>
        <taxon>Propionibacteriaceae</taxon>
        <taxon>Propionimicrobium</taxon>
    </lineage>
</organism>
<feature type="domain" description="MacB-like periplasmic core" evidence="10">
    <location>
        <begin position="22"/>
        <end position="210"/>
    </location>
</feature>
<evidence type="ECO:0000256" key="3">
    <source>
        <dbReference type="ARBA" id="ARBA00022692"/>
    </source>
</evidence>
<evidence type="ECO:0000259" key="10">
    <source>
        <dbReference type="Pfam" id="PF12704"/>
    </source>
</evidence>
<feature type="transmembrane region" description="Helical" evidence="8">
    <location>
        <begin position="344"/>
        <end position="362"/>
    </location>
</feature>
<gene>
    <name evidence="11" type="ORF">HMPREF9306_00238</name>
</gene>
<dbReference type="OrthoDB" id="9780560at2"/>
<dbReference type="GO" id="GO:0005886">
    <property type="term" value="C:plasma membrane"/>
    <property type="evidence" value="ECO:0007669"/>
    <property type="project" value="UniProtKB-SubCell"/>
</dbReference>
<feature type="transmembrane region" description="Helical" evidence="8">
    <location>
        <begin position="302"/>
        <end position="324"/>
    </location>
</feature>
<dbReference type="PANTHER" id="PTHR30572">
    <property type="entry name" value="MEMBRANE COMPONENT OF TRANSPORTER-RELATED"/>
    <property type="match status" value="1"/>
</dbReference>
<evidence type="ECO:0008006" key="13">
    <source>
        <dbReference type="Google" id="ProtNLM"/>
    </source>
</evidence>
<dbReference type="PATRIC" id="fig|883161.3.peg.241"/>
<comment type="caution">
    <text evidence="11">The sequence shown here is derived from an EMBL/GenBank/DDBJ whole genome shotgun (WGS) entry which is preliminary data.</text>
</comment>
<dbReference type="Pfam" id="PF12704">
    <property type="entry name" value="MacB_PCD"/>
    <property type="match status" value="1"/>
</dbReference>
<evidence type="ECO:0000256" key="8">
    <source>
        <dbReference type="SAM" id="Phobius"/>
    </source>
</evidence>
<evidence type="ECO:0000259" key="9">
    <source>
        <dbReference type="Pfam" id="PF02687"/>
    </source>
</evidence>
<keyword evidence="2" id="KW-1003">Cell membrane</keyword>
<dbReference type="PANTHER" id="PTHR30572:SF4">
    <property type="entry name" value="ABC TRANSPORTER PERMEASE YTRF"/>
    <property type="match status" value="1"/>
</dbReference>
<feature type="transmembrane region" description="Helical" evidence="8">
    <location>
        <begin position="688"/>
        <end position="716"/>
    </location>
</feature>
<name>S2W228_9ACTN</name>
<feature type="transmembrane region" description="Helical" evidence="8">
    <location>
        <begin position="789"/>
        <end position="809"/>
    </location>
</feature>
<dbReference type="InterPro" id="IPR025857">
    <property type="entry name" value="MacB_PCD"/>
</dbReference>
<keyword evidence="4 8" id="KW-1133">Transmembrane helix</keyword>
<dbReference type="InterPro" id="IPR003838">
    <property type="entry name" value="ABC3_permease_C"/>
</dbReference>
<dbReference type="Proteomes" id="UP000014417">
    <property type="component" value="Unassembled WGS sequence"/>
</dbReference>